<keyword evidence="4" id="KW-1185">Reference proteome</keyword>
<dbReference type="GO" id="GO:0016491">
    <property type="term" value="F:oxidoreductase activity"/>
    <property type="evidence" value="ECO:0007669"/>
    <property type="project" value="UniProtKB-KW"/>
</dbReference>
<protein>
    <submittedName>
        <fullName evidence="3">Putative short-chain dehydrogenase/reductase SDR family</fullName>
    </submittedName>
</protein>
<accession>A0A0B6RYV9</accession>
<dbReference type="Proteomes" id="UP000031838">
    <property type="component" value="Chromosome 2"/>
</dbReference>
<evidence type="ECO:0000313" key="4">
    <source>
        <dbReference type="Proteomes" id="UP000031838"/>
    </source>
</evidence>
<dbReference type="Pfam" id="PF00106">
    <property type="entry name" value="adh_short"/>
    <property type="match status" value="1"/>
</dbReference>
<proteinExistence type="inferred from homology"/>
<dbReference type="KEGG" id="bpla:bpln_2g25170"/>
<dbReference type="KEGG" id="bgp:BGL_2c24860"/>
<comment type="similarity">
    <text evidence="1">Belongs to the short-chain dehydrogenases/reductases (SDR) family.</text>
</comment>
<gene>
    <name evidence="3" type="ORF">BGL_2c24860</name>
</gene>
<dbReference type="PRINTS" id="PR00081">
    <property type="entry name" value="GDHRDH"/>
</dbReference>
<dbReference type="PANTHER" id="PTHR24320">
    <property type="entry name" value="RETINOL DEHYDROGENASE"/>
    <property type="match status" value="1"/>
</dbReference>
<dbReference type="PANTHER" id="PTHR24320:SF274">
    <property type="entry name" value="CHAIN DEHYDROGENASE, PUTATIVE (AFU_ORTHOLOGUE AFUA_4G00440)-RELATED"/>
    <property type="match status" value="1"/>
</dbReference>
<dbReference type="InterPro" id="IPR002347">
    <property type="entry name" value="SDR_fam"/>
</dbReference>
<keyword evidence="2" id="KW-0560">Oxidoreductase</keyword>
<evidence type="ECO:0000256" key="1">
    <source>
        <dbReference type="ARBA" id="ARBA00006484"/>
    </source>
</evidence>
<sequence>MARIFITGSTDGLGLMAAQLLLEGGHRVVLHARDASRAGHVRRRLPGADAIVTGDLATLQAMREVAGQANALGRFDAVIHNVAVGYREPRIETADGLPHVFAVNVLAPYVLTALMQRPGRLVYLSSGMHRGTRAALDDLAWTRRRWSGAEAYAESKLHDVLLAFAVARRWPEVLSNALEPGWVPTRMGGPGAPDDLDQAHRTQAWLAVSDDAGARVSAQYFFHMKPRQPDPATRDTALQERLLAECERLSGIALPD</sequence>
<name>A0A0B6RYV9_BURPL</name>
<evidence type="ECO:0000256" key="2">
    <source>
        <dbReference type="ARBA" id="ARBA00023002"/>
    </source>
</evidence>
<reference evidence="4" key="1">
    <citation type="submission" date="2011-03" db="EMBL/GenBank/DDBJ databases">
        <authorList>
            <person name="Voget S."/>
            <person name="Streit W.R."/>
            <person name="Jaeger K.E."/>
            <person name="Daniel R."/>
        </authorList>
    </citation>
    <scope>NUCLEOTIDE SEQUENCE [LARGE SCALE GENOMIC DNA]</scope>
    <source>
        <strain evidence="4">PG1</strain>
    </source>
</reference>
<evidence type="ECO:0000313" key="3">
    <source>
        <dbReference type="EMBL" id="AJK50542.1"/>
    </source>
</evidence>
<dbReference type="AlphaFoldDB" id="A0A0B6RYV9"/>
<dbReference type="HOGENOM" id="CLU_010194_44_5_4"/>
<organism evidence="3 4">
    <name type="scientific">Burkholderia plantarii</name>
    <dbReference type="NCBI Taxonomy" id="41899"/>
    <lineage>
        <taxon>Bacteria</taxon>
        <taxon>Pseudomonadati</taxon>
        <taxon>Pseudomonadota</taxon>
        <taxon>Betaproteobacteria</taxon>
        <taxon>Burkholderiales</taxon>
        <taxon>Burkholderiaceae</taxon>
        <taxon>Burkholderia</taxon>
    </lineage>
</organism>
<dbReference type="EMBL" id="CP002581">
    <property type="protein sequence ID" value="AJK50542.1"/>
    <property type="molecule type" value="Genomic_DNA"/>
</dbReference>
<dbReference type="InterPro" id="IPR036291">
    <property type="entry name" value="NAD(P)-bd_dom_sf"/>
</dbReference>
<dbReference type="SUPFAM" id="SSF51735">
    <property type="entry name" value="NAD(P)-binding Rossmann-fold domains"/>
    <property type="match status" value="1"/>
</dbReference>
<dbReference type="Gene3D" id="3.40.50.720">
    <property type="entry name" value="NAD(P)-binding Rossmann-like Domain"/>
    <property type="match status" value="1"/>
</dbReference>
<dbReference type="RefSeq" id="WP_042628808.1">
    <property type="nucleotide sequence ID" value="NZ_BSTO01000043.1"/>
</dbReference>
<dbReference type="OrthoDB" id="5786478at2"/>
<reference evidence="3 4" key="2">
    <citation type="journal article" date="2016" name="Appl. Microbiol. Biotechnol.">
        <title>Mutations improving production and secretion of extracellular lipase by Burkholderia glumae PG1.</title>
        <authorList>
            <person name="Knapp A."/>
            <person name="Voget S."/>
            <person name="Gao R."/>
            <person name="Zaburannyi N."/>
            <person name="Krysciak D."/>
            <person name="Breuer M."/>
            <person name="Hauer B."/>
            <person name="Streit W.R."/>
            <person name="Muller R."/>
            <person name="Daniel R."/>
            <person name="Jaeger K.E."/>
        </authorList>
    </citation>
    <scope>NUCLEOTIDE SEQUENCE [LARGE SCALE GENOMIC DNA]</scope>
    <source>
        <strain evidence="3 4">PG1</strain>
    </source>
</reference>